<dbReference type="InterPro" id="IPR013783">
    <property type="entry name" value="Ig-like_fold"/>
</dbReference>
<dbReference type="InterPro" id="IPR052051">
    <property type="entry name" value="TCR_complex_component"/>
</dbReference>
<dbReference type="PANTHER" id="PTHR19433:SF127">
    <property type="entry name" value="NITR9"/>
    <property type="match status" value="1"/>
</dbReference>
<sequence length="337" mass="37094">MASRFVLLVLLCEVVSLAVESSGVTQDPRFMTATVGDTVTLRCFCGEDSVTFFSWYQQLLGGKPVIISSRLRHNTEATVYPQFQGRFEVESKEKVNHLTISDVLPSDSATYYCGILEFNSLEFGEGTLLQVRMPLSNVQAVVYQSALKPIEPGDSVQLRCEVHSEKCEERQSLYWLRYTSSQPGHIYPNEGTCVNEANITKCALTFSINSANSSDEGIYYCALASCGEVVLGNGTEVQLKRSKAQSLLLYCLSAALAVSIILLFALASTAYTLKNQTCSVCKGTVVQSISPHSMSHDADEVHYAAVRLKRSSERDPNEEACQNEESVCVYSAIHVLQ</sequence>
<name>A2NGP8_9TELE</name>
<keyword evidence="3 9" id="KW-0732">Signal</keyword>
<feature type="signal peptide" evidence="9">
    <location>
        <begin position="1"/>
        <end position="18"/>
    </location>
</feature>
<evidence type="ECO:0000256" key="2">
    <source>
        <dbReference type="ARBA" id="ARBA00022475"/>
    </source>
</evidence>
<dbReference type="SUPFAM" id="SSF48726">
    <property type="entry name" value="Immunoglobulin"/>
    <property type="match status" value="2"/>
</dbReference>
<proteinExistence type="evidence at transcript level"/>
<dbReference type="AlphaFoldDB" id="A2NGP8"/>
<feature type="transmembrane region" description="Helical" evidence="8">
    <location>
        <begin position="247"/>
        <end position="271"/>
    </location>
</feature>
<keyword evidence="8" id="KW-0812">Transmembrane</keyword>
<accession>A2NGP8</accession>
<evidence type="ECO:0000259" key="10">
    <source>
        <dbReference type="PROSITE" id="PS50835"/>
    </source>
</evidence>
<dbReference type="CDD" id="cd00099">
    <property type="entry name" value="IgV"/>
    <property type="match status" value="1"/>
</dbReference>
<evidence type="ECO:0000256" key="9">
    <source>
        <dbReference type="SAM" id="SignalP"/>
    </source>
</evidence>
<dbReference type="Gene3D" id="2.60.40.10">
    <property type="entry name" value="Immunoglobulins"/>
    <property type="match status" value="2"/>
</dbReference>
<evidence type="ECO:0000313" key="11">
    <source>
        <dbReference type="EMBL" id="AAC23609.1"/>
    </source>
</evidence>
<keyword evidence="8" id="KW-1133">Transmembrane helix</keyword>
<feature type="domain" description="Ig-like" evidence="10">
    <location>
        <begin position="22"/>
        <end position="113"/>
    </location>
</feature>
<evidence type="ECO:0000256" key="8">
    <source>
        <dbReference type="SAM" id="Phobius"/>
    </source>
</evidence>
<dbReference type="GO" id="GO:0002376">
    <property type="term" value="P:immune system process"/>
    <property type="evidence" value="ECO:0007669"/>
    <property type="project" value="UniProtKB-KW"/>
</dbReference>
<evidence type="ECO:0000256" key="3">
    <source>
        <dbReference type="ARBA" id="ARBA00022729"/>
    </source>
</evidence>
<keyword evidence="11" id="KW-0675">Receptor</keyword>
<evidence type="ECO:0000256" key="6">
    <source>
        <dbReference type="ARBA" id="ARBA00023157"/>
    </source>
</evidence>
<dbReference type="GO" id="GO:0009617">
    <property type="term" value="P:response to bacterium"/>
    <property type="evidence" value="ECO:0007669"/>
    <property type="project" value="TreeGrafter"/>
</dbReference>
<dbReference type="PROSITE" id="PS50835">
    <property type="entry name" value="IG_LIKE"/>
    <property type="match status" value="2"/>
</dbReference>
<keyword evidence="6" id="KW-1015">Disulfide bond</keyword>
<evidence type="ECO:0000256" key="4">
    <source>
        <dbReference type="ARBA" id="ARBA00022859"/>
    </source>
</evidence>
<dbReference type="GO" id="GO:0005886">
    <property type="term" value="C:plasma membrane"/>
    <property type="evidence" value="ECO:0007669"/>
    <property type="project" value="UniProtKB-SubCell"/>
</dbReference>
<comment type="subcellular location">
    <subcellularLocation>
        <location evidence="1">Cell membrane</location>
    </subcellularLocation>
</comment>
<dbReference type="InterPro" id="IPR007110">
    <property type="entry name" value="Ig-like_dom"/>
</dbReference>
<dbReference type="SMART" id="SM00406">
    <property type="entry name" value="IGv"/>
    <property type="match status" value="2"/>
</dbReference>
<dbReference type="PANTHER" id="PTHR19433">
    <property type="entry name" value="T-CELL RECEPTOR ALPHA CHAIN V REGION-RELATED"/>
    <property type="match status" value="1"/>
</dbReference>
<evidence type="ECO:0000256" key="7">
    <source>
        <dbReference type="ARBA" id="ARBA00023180"/>
    </source>
</evidence>
<dbReference type="Pfam" id="PF07686">
    <property type="entry name" value="V-set"/>
    <property type="match status" value="1"/>
</dbReference>
<dbReference type="EMBL" id="U22678">
    <property type="protein sequence ID" value="AAC23609.1"/>
    <property type="molecule type" value="mRNA"/>
</dbReference>
<dbReference type="SMART" id="SM00409">
    <property type="entry name" value="IG"/>
    <property type="match status" value="2"/>
</dbReference>
<reference evidence="11" key="1">
    <citation type="journal article" date="1995" name="Immunogenetics">
        <title>Identification and characterization of T-cell antigen receptor-related genes in phylogenetically diverse vertebrate species.</title>
        <authorList>
            <person name="Rast J.P."/>
            <person name="Haire R.N."/>
            <person name="Litman R.T."/>
            <person name="Pross S."/>
            <person name="Litman G.W."/>
        </authorList>
    </citation>
    <scope>NUCLEOTIDE SEQUENCE</scope>
    <source>
        <tissue evidence="11">Spleen</tissue>
    </source>
</reference>
<feature type="chain" id="PRO_5002644107" evidence="9">
    <location>
        <begin position="19"/>
        <end position="337"/>
    </location>
</feature>
<keyword evidence="2" id="KW-1003">Cell membrane</keyword>
<protein>
    <submittedName>
        <fullName evidence="11">Novel immune-type receptor</fullName>
    </submittedName>
</protein>
<evidence type="ECO:0000256" key="1">
    <source>
        <dbReference type="ARBA" id="ARBA00004236"/>
    </source>
</evidence>
<keyword evidence="7" id="KW-0325">Glycoprotein</keyword>
<dbReference type="InterPro" id="IPR036179">
    <property type="entry name" value="Ig-like_dom_sf"/>
</dbReference>
<keyword evidence="4" id="KW-0391">Immunity</keyword>
<dbReference type="InterPro" id="IPR003599">
    <property type="entry name" value="Ig_sub"/>
</dbReference>
<evidence type="ECO:0000256" key="5">
    <source>
        <dbReference type="ARBA" id="ARBA00023136"/>
    </source>
</evidence>
<organism evidence="11">
    <name type="scientific">Sphoeroides nephelus</name>
    <name type="common">southern puffer</name>
    <dbReference type="NCBI Taxonomy" id="39110"/>
    <lineage>
        <taxon>Eukaryota</taxon>
        <taxon>Metazoa</taxon>
        <taxon>Chordata</taxon>
        <taxon>Craniata</taxon>
        <taxon>Vertebrata</taxon>
        <taxon>Euteleostomi</taxon>
        <taxon>Actinopterygii</taxon>
        <taxon>Neopterygii</taxon>
        <taxon>Teleostei</taxon>
        <taxon>Neoteleostei</taxon>
        <taxon>Acanthomorphata</taxon>
        <taxon>Eupercaria</taxon>
        <taxon>Tetraodontiformes</taxon>
        <taxon>Tetradontoidea</taxon>
        <taxon>Tetraodontidae</taxon>
        <taxon>Sphoeroides</taxon>
    </lineage>
</organism>
<keyword evidence="5 8" id="KW-0472">Membrane</keyword>
<dbReference type="InterPro" id="IPR013106">
    <property type="entry name" value="Ig_V-set"/>
</dbReference>
<feature type="domain" description="Ig-like" evidence="10">
    <location>
        <begin position="134"/>
        <end position="238"/>
    </location>
</feature>